<evidence type="ECO:0000256" key="4">
    <source>
        <dbReference type="ARBA" id="ARBA00022980"/>
    </source>
</evidence>
<dbReference type="InterPro" id="IPR019906">
    <property type="entry name" value="Ribosomal_uL6_bac-type"/>
</dbReference>
<evidence type="ECO:0000256" key="6">
    <source>
        <dbReference type="HAMAP-Rule" id="MF_01365"/>
    </source>
</evidence>
<dbReference type="GO" id="GO:0022625">
    <property type="term" value="C:cytosolic large ribosomal subunit"/>
    <property type="evidence" value="ECO:0007669"/>
    <property type="project" value="UniProtKB-UniRule"/>
</dbReference>
<comment type="subunit">
    <text evidence="6">Part of the 50S ribosomal subunit.</text>
</comment>
<dbReference type="Pfam" id="PF00347">
    <property type="entry name" value="Ribosomal_L6"/>
    <property type="match status" value="2"/>
</dbReference>
<dbReference type="GO" id="GO:0002181">
    <property type="term" value="P:cytoplasmic translation"/>
    <property type="evidence" value="ECO:0007669"/>
    <property type="project" value="TreeGrafter"/>
</dbReference>
<dbReference type="FunFam" id="3.90.930.12:FF:000002">
    <property type="entry name" value="50S ribosomal protein L6"/>
    <property type="match status" value="1"/>
</dbReference>
<dbReference type="PANTHER" id="PTHR11655">
    <property type="entry name" value="60S/50S RIBOSOMAL PROTEIN L6/L9"/>
    <property type="match status" value="1"/>
</dbReference>
<dbReference type="InterPro" id="IPR002358">
    <property type="entry name" value="Ribosomal_uL6_CS"/>
</dbReference>
<feature type="domain" description="Large ribosomal subunit protein uL6 alpha-beta" evidence="9">
    <location>
        <begin position="91"/>
        <end position="164"/>
    </location>
</feature>
<evidence type="ECO:0000256" key="1">
    <source>
        <dbReference type="ARBA" id="ARBA00009356"/>
    </source>
</evidence>
<keyword evidence="5 6" id="KW-0687">Ribonucleoprotein</keyword>
<gene>
    <name evidence="6" type="primary">rplF</name>
    <name evidence="10" type="ORF">DC28_14285</name>
</gene>
<keyword evidence="2 6" id="KW-0699">rRNA-binding</keyword>
<dbReference type="InterPro" id="IPR000702">
    <property type="entry name" value="Ribosomal_uL6-like"/>
</dbReference>
<dbReference type="PANTHER" id="PTHR11655:SF14">
    <property type="entry name" value="LARGE RIBOSOMAL SUBUNIT PROTEIN UL6M"/>
    <property type="match status" value="1"/>
</dbReference>
<evidence type="ECO:0000313" key="11">
    <source>
        <dbReference type="Proteomes" id="UP000029692"/>
    </source>
</evidence>
<dbReference type="FunFam" id="3.90.930.12:FF:000001">
    <property type="entry name" value="50S ribosomal protein L6"/>
    <property type="match status" value="1"/>
</dbReference>
<name>A0A098QSY2_9SPIO</name>
<dbReference type="RefSeq" id="WP_037550007.1">
    <property type="nucleotide sequence ID" value="NZ_JNUP01000072.1"/>
</dbReference>
<dbReference type="STRING" id="1480694.DC28_14285"/>
<evidence type="ECO:0000256" key="8">
    <source>
        <dbReference type="RuleBase" id="RU003870"/>
    </source>
</evidence>
<evidence type="ECO:0000313" key="10">
    <source>
        <dbReference type="EMBL" id="KGE70676.1"/>
    </source>
</evidence>
<evidence type="ECO:0000256" key="7">
    <source>
        <dbReference type="RuleBase" id="RU003869"/>
    </source>
</evidence>
<dbReference type="Proteomes" id="UP000029692">
    <property type="component" value="Unassembled WGS sequence"/>
</dbReference>
<dbReference type="InterPro" id="IPR036789">
    <property type="entry name" value="Ribosomal_uL6-like_a/b-dom_sf"/>
</dbReference>
<feature type="domain" description="Large ribosomal subunit protein uL6 alpha-beta" evidence="9">
    <location>
        <begin position="11"/>
        <end position="82"/>
    </location>
</feature>
<dbReference type="Gene3D" id="3.90.930.12">
    <property type="entry name" value="Ribosomal protein L6, alpha-beta domain"/>
    <property type="match status" value="2"/>
</dbReference>
<comment type="function">
    <text evidence="6 8">This protein binds to the 23S rRNA, and is important in its secondary structure. It is located near the subunit interface in the base of the L7/L12 stalk, and near the tRNA binding site of the peptidyltransferase center.</text>
</comment>
<evidence type="ECO:0000256" key="5">
    <source>
        <dbReference type="ARBA" id="ARBA00023274"/>
    </source>
</evidence>
<comment type="caution">
    <text evidence="10">The sequence shown here is derived from an EMBL/GenBank/DDBJ whole genome shotgun (WGS) entry which is preliminary data.</text>
</comment>
<dbReference type="SUPFAM" id="SSF56053">
    <property type="entry name" value="Ribosomal protein L6"/>
    <property type="match status" value="2"/>
</dbReference>
<reference evidence="10 11" key="1">
    <citation type="submission" date="2014-05" db="EMBL/GenBank/DDBJ databases">
        <title>De novo Genome Sequence of Spirocheata sp.</title>
        <authorList>
            <person name="Shivani Y."/>
            <person name="Subhash Y."/>
            <person name="Tushar L."/>
            <person name="Sasikala C."/>
            <person name="Ramana C.V."/>
        </authorList>
    </citation>
    <scope>NUCLEOTIDE SEQUENCE [LARGE SCALE GENOMIC DNA]</scope>
    <source>
        <strain evidence="10 11">JC230</strain>
    </source>
</reference>
<evidence type="ECO:0000259" key="9">
    <source>
        <dbReference type="Pfam" id="PF00347"/>
    </source>
</evidence>
<dbReference type="PROSITE" id="PS00525">
    <property type="entry name" value="RIBOSOMAL_L6_1"/>
    <property type="match status" value="1"/>
</dbReference>
<evidence type="ECO:0000256" key="3">
    <source>
        <dbReference type="ARBA" id="ARBA00022884"/>
    </source>
</evidence>
<dbReference type="OrthoDB" id="9805007at2"/>
<keyword evidence="3 6" id="KW-0694">RNA-binding</keyword>
<evidence type="ECO:0000256" key="2">
    <source>
        <dbReference type="ARBA" id="ARBA00022730"/>
    </source>
</evidence>
<dbReference type="PIRSF" id="PIRSF002162">
    <property type="entry name" value="Ribosomal_L6"/>
    <property type="match status" value="1"/>
</dbReference>
<accession>A0A098QSY2</accession>
<dbReference type="AlphaFoldDB" id="A0A098QSY2"/>
<dbReference type="PRINTS" id="PR00059">
    <property type="entry name" value="RIBOSOMALL6"/>
</dbReference>
<dbReference type="EMBL" id="JNUP01000072">
    <property type="protein sequence ID" value="KGE70676.1"/>
    <property type="molecule type" value="Genomic_DNA"/>
</dbReference>
<keyword evidence="11" id="KW-1185">Reference proteome</keyword>
<comment type="similarity">
    <text evidence="1 6 7">Belongs to the universal ribosomal protein uL6 family.</text>
</comment>
<proteinExistence type="inferred from homology"/>
<dbReference type="GO" id="GO:0019843">
    <property type="term" value="F:rRNA binding"/>
    <property type="evidence" value="ECO:0007669"/>
    <property type="project" value="UniProtKB-UniRule"/>
</dbReference>
<sequence>MSRVGKMPVVIPQGVKVTVTDDLISVEGPKGKLEQDYKPLVVISVEGQTATVTRKDDSKPAKSYHGLYRNLLNNMVTGVTSGFSKTLVINGVGYRAELKGKILALNLGYSNSVEYVVPEGVTVEVEGQNKVTVKGIDKVLVGRVASEIRSIRPPEPYKGKGVKYENEYVRRKVGKSGIK</sequence>
<keyword evidence="4 6" id="KW-0689">Ribosomal protein</keyword>
<dbReference type="HAMAP" id="MF_01365_B">
    <property type="entry name" value="Ribosomal_uL6_B"/>
    <property type="match status" value="1"/>
</dbReference>
<dbReference type="InterPro" id="IPR020040">
    <property type="entry name" value="Ribosomal_uL6_a/b-dom"/>
</dbReference>
<dbReference type="GO" id="GO:0003735">
    <property type="term" value="F:structural constituent of ribosome"/>
    <property type="evidence" value="ECO:0007669"/>
    <property type="project" value="UniProtKB-UniRule"/>
</dbReference>
<organism evidence="10 11">
    <name type="scientific">Spirochaeta lutea</name>
    <dbReference type="NCBI Taxonomy" id="1480694"/>
    <lineage>
        <taxon>Bacteria</taxon>
        <taxon>Pseudomonadati</taxon>
        <taxon>Spirochaetota</taxon>
        <taxon>Spirochaetia</taxon>
        <taxon>Spirochaetales</taxon>
        <taxon>Spirochaetaceae</taxon>
        <taxon>Spirochaeta</taxon>
    </lineage>
</organism>
<protein>
    <recommendedName>
        <fullName evidence="6">Large ribosomal subunit protein uL6</fullName>
    </recommendedName>
</protein>
<dbReference type="eggNOG" id="COG0097">
    <property type="taxonomic scope" value="Bacteria"/>
</dbReference>
<dbReference type="NCBIfam" id="TIGR03654">
    <property type="entry name" value="L6_bact"/>
    <property type="match status" value="1"/>
</dbReference>